<dbReference type="InterPro" id="IPR004853">
    <property type="entry name" value="Sugar_P_trans_dom"/>
</dbReference>
<feature type="transmembrane region" description="Helical" evidence="5">
    <location>
        <begin position="123"/>
        <end position="143"/>
    </location>
</feature>
<comment type="subcellular location">
    <subcellularLocation>
        <location evidence="1">Membrane</location>
        <topology evidence="1">Multi-pass membrane protein</topology>
    </subcellularLocation>
</comment>
<gene>
    <name evidence="7" type="ORF">EDD18DRAFT_1361729</name>
</gene>
<evidence type="ECO:0000259" key="6">
    <source>
        <dbReference type="Pfam" id="PF03151"/>
    </source>
</evidence>
<evidence type="ECO:0000256" key="5">
    <source>
        <dbReference type="SAM" id="Phobius"/>
    </source>
</evidence>
<evidence type="ECO:0000256" key="4">
    <source>
        <dbReference type="ARBA" id="ARBA00023136"/>
    </source>
</evidence>
<feature type="transmembrane region" description="Helical" evidence="5">
    <location>
        <begin position="149"/>
        <end position="166"/>
    </location>
</feature>
<feature type="domain" description="Sugar phosphate transporter" evidence="6">
    <location>
        <begin position="68"/>
        <end position="232"/>
    </location>
</feature>
<name>A0AA39PH74_9AGAR</name>
<feature type="transmembrane region" description="Helical" evidence="5">
    <location>
        <begin position="84"/>
        <end position="102"/>
    </location>
</feature>
<evidence type="ECO:0000256" key="3">
    <source>
        <dbReference type="ARBA" id="ARBA00022989"/>
    </source>
</evidence>
<reference evidence="7" key="1">
    <citation type="submission" date="2023-06" db="EMBL/GenBank/DDBJ databases">
        <authorList>
            <consortium name="Lawrence Berkeley National Laboratory"/>
            <person name="Ahrendt S."/>
            <person name="Sahu N."/>
            <person name="Indic B."/>
            <person name="Wong-Bajracharya J."/>
            <person name="Merenyi Z."/>
            <person name="Ke H.-M."/>
            <person name="Monk M."/>
            <person name="Kocsube S."/>
            <person name="Drula E."/>
            <person name="Lipzen A."/>
            <person name="Balint B."/>
            <person name="Henrissat B."/>
            <person name="Andreopoulos B."/>
            <person name="Martin F.M."/>
            <person name="Harder C.B."/>
            <person name="Rigling D."/>
            <person name="Ford K.L."/>
            <person name="Foster G.D."/>
            <person name="Pangilinan J."/>
            <person name="Papanicolaou A."/>
            <person name="Barry K."/>
            <person name="LaButti K."/>
            <person name="Viragh M."/>
            <person name="Koriabine M."/>
            <person name="Yan M."/>
            <person name="Riley R."/>
            <person name="Champramary S."/>
            <person name="Plett K.L."/>
            <person name="Tsai I.J."/>
            <person name="Slot J."/>
            <person name="Sipos G."/>
            <person name="Plett J."/>
            <person name="Nagy L.G."/>
            <person name="Grigoriev I.V."/>
        </authorList>
    </citation>
    <scope>NUCLEOTIDE SEQUENCE</scope>
    <source>
        <strain evidence="7">HWK02</strain>
    </source>
</reference>
<evidence type="ECO:0000313" key="7">
    <source>
        <dbReference type="EMBL" id="KAK0484172.1"/>
    </source>
</evidence>
<sequence>MLNHTSLLNSYHDKQRQSVNDSWEQPTLPLGAAMTLSHVKQLIGKPWSRTGDTGGRFVVHSSALSSNTGKAILNQFRYPVTLTFIQFGFVAMYCLIFMSPIIRFTRLKSPSRAIVESTLPMGVFRVGGYIFSSMAILTIPVSSVHTIKALSPLFTVAAFALLFRVSYSAKTHVSLLPLTVGVMLACPFDMTTSNYIGLLCAFGSAVVFVTSNIFKVMPSNDSSRPSLNLLFYSSSSVIMYR</sequence>
<feature type="transmembrane region" description="Helical" evidence="5">
    <location>
        <begin position="196"/>
        <end position="214"/>
    </location>
</feature>
<dbReference type="GO" id="GO:0016020">
    <property type="term" value="C:membrane"/>
    <property type="evidence" value="ECO:0007669"/>
    <property type="project" value="UniProtKB-SubCell"/>
</dbReference>
<dbReference type="PANTHER" id="PTHR11132">
    <property type="entry name" value="SOLUTE CARRIER FAMILY 35"/>
    <property type="match status" value="1"/>
</dbReference>
<dbReference type="Proteomes" id="UP001175228">
    <property type="component" value="Unassembled WGS sequence"/>
</dbReference>
<accession>A0AA39PH74</accession>
<comment type="caution">
    <text evidence="7">The sequence shown here is derived from an EMBL/GenBank/DDBJ whole genome shotgun (WGS) entry which is preliminary data.</text>
</comment>
<protein>
    <recommendedName>
        <fullName evidence="6">Sugar phosphate transporter domain-containing protein</fullName>
    </recommendedName>
</protein>
<keyword evidence="4 5" id="KW-0472">Membrane</keyword>
<proteinExistence type="predicted"/>
<keyword evidence="8" id="KW-1185">Reference proteome</keyword>
<keyword evidence="3 5" id="KW-1133">Transmembrane helix</keyword>
<organism evidence="7 8">
    <name type="scientific">Armillaria luteobubalina</name>
    <dbReference type="NCBI Taxonomy" id="153913"/>
    <lineage>
        <taxon>Eukaryota</taxon>
        <taxon>Fungi</taxon>
        <taxon>Dikarya</taxon>
        <taxon>Basidiomycota</taxon>
        <taxon>Agaricomycotina</taxon>
        <taxon>Agaricomycetes</taxon>
        <taxon>Agaricomycetidae</taxon>
        <taxon>Agaricales</taxon>
        <taxon>Marasmiineae</taxon>
        <taxon>Physalacriaceae</taxon>
        <taxon>Armillaria</taxon>
    </lineage>
</organism>
<dbReference type="EMBL" id="JAUEPU010000057">
    <property type="protein sequence ID" value="KAK0484172.1"/>
    <property type="molecule type" value="Genomic_DNA"/>
</dbReference>
<dbReference type="InterPro" id="IPR050186">
    <property type="entry name" value="TPT_transporter"/>
</dbReference>
<keyword evidence="2 5" id="KW-0812">Transmembrane</keyword>
<evidence type="ECO:0000256" key="2">
    <source>
        <dbReference type="ARBA" id="ARBA00022692"/>
    </source>
</evidence>
<dbReference type="Pfam" id="PF03151">
    <property type="entry name" value="TPT"/>
    <property type="match status" value="1"/>
</dbReference>
<evidence type="ECO:0000313" key="8">
    <source>
        <dbReference type="Proteomes" id="UP001175228"/>
    </source>
</evidence>
<dbReference type="AlphaFoldDB" id="A0AA39PH74"/>
<evidence type="ECO:0000256" key="1">
    <source>
        <dbReference type="ARBA" id="ARBA00004141"/>
    </source>
</evidence>